<dbReference type="FunFam" id="3.40.50.300:FF:000033">
    <property type="entry name" value="26S protease regulatory subunit 6B"/>
    <property type="match status" value="1"/>
</dbReference>
<dbReference type="Gene3D" id="2.40.50.140">
    <property type="entry name" value="Nucleic acid-binding proteins"/>
    <property type="match status" value="2"/>
</dbReference>
<keyword evidence="5" id="KW-0963">Cytoplasm</keyword>
<evidence type="ECO:0000256" key="10">
    <source>
        <dbReference type="RuleBase" id="RU003651"/>
    </source>
</evidence>
<dbReference type="Pfam" id="PF17862">
    <property type="entry name" value="AAA_lid_3"/>
    <property type="match status" value="1"/>
</dbReference>
<comment type="similarity">
    <text evidence="3 10">Belongs to the AAA ATPase family.</text>
</comment>
<comment type="caution">
    <text evidence="13">The sequence shown here is derived from an EMBL/GenBank/DDBJ whole genome shotgun (WGS) entry which is preliminary data.</text>
</comment>
<dbReference type="SUPFAM" id="SSF52540">
    <property type="entry name" value="P-loop containing nucleoside triphosphate hydrolases"/>
    <property type="match status" value="1"/>
</dbReference>
<evidence type="ECO:0000256" key="1">
    <source>
        <dbReference type="ARBA" id="ARBA00004123"/>
    </source>
</evidence>
<evidence type="ECO:0000256" key="5">
    <source>
        <dbReference type="ARBA" id="ARBA00022490"/>
    </source>
</evidence>
<dbReference type="Proteomes" id="UP000663845">
    <property type="component" value="Unassembled WGS sequence"/>
</dbReference>
<evidence type="ECO:0000256" key="6">
    <source>
        <dbReference type="ARBA" id="ARBA00022741"/>
    </source>
</evidence>
<feature type="domain" description="AAA+ ATPase" evidence="12">
    <location>
        <begin position="247"/>
        <end position="386"/>
    </location>
</feature>
<dbReference type="GO" id="GO:0005634">
    <property type="term" value="C:nucleus"/>
    <property type="evidence" value="ECO:0007669"/>
    <property type="project" value="UniProtKB-SubCell"/>
</dbReference>
<dbReference type="InterPro" id="IPR012340">
    <property type="entry name" value="NA-bd_OB-fold"/>
</dbReference>
<name>A0A815ERJ4_9BILA</name>
<accession>A0A815ERJ4</accession>
<dbReference type="InterPro" id="IPR003959">
    <property type="entry name" value="ATPase_AAA_core"/>
</dbReference>
<protein>
    <recommendedName>
        <fullName evidence="4">26S proteasome regulatory subunit 6B</fullName>
    </recommendedName>
</protein>
<evidence type="ECO:0000313" key="14">
    <source>
        <dbReference type="Proteomes" id="UP000663845"/>
    </source>
</evidence>
<organism evidence="13 14">
    <name type="scientific">Adineta steineri</name>
    <dbReference type="NCBI Taxonomy" id="433720"/>
    <lineage>
        <taxon>Eukaryota</taxon>
        <taxon>Metazoa</taxon>
        <taxon>Spiralia</taxon>
        <taxon>Gnathifera</taxon>
        <taxon>Rotifera</taxon>
        <taxon>Eurotatoria</taxon>
        <taxon>Bdelloidea</taxon>
        <taxon>Adinetida</taxon>
        <taxon>Adinetidae</taxon>
        <taxon>Adineta</taxon>
    </lineage>
</organism>
<dbReference type="Gene3D" id="3.40.50.300">
    <property type="entry name" value="P-loop containing nucleotide triphosphate hydrolases"/>
    <property type="match status" value="1"/>
</dbReference>
<evidence type="ECO:0000256" key="11">
    <source>
        <dbReference type="SAM" id="Coils"/>
    </source>
</evidence>
<reference evidence="13" key="1">
    <citation type="submission" date="2021-02" db="EMBL/GenBank/DDBJ databases">
        <authorList>
            <person name="Nowell W R."/>
        </authorList>
    </citation>
    <scope>NUCLEOTIDE SEQUENCE</scope>
</reference>
<dbReference type="SMART" id="SM00382">
    <property type="entry name" value="AAA"/>
    <property type="match status" value="1"/>
</dbReference>
<dbReference type="InterPro" id="IPR027417">
    <property type="entry name" value="P-loop_NTPase"/>
</dbReference>
<keyword evidence="9" id="KW-0539">Nucleus</keyword>
<evidence type="ECO:0000256" key="9">
    <source>
        <dbReference type="ARBA" id="ARBA00023242"/>
    </source>
</evidence>
<dbReference type="GO" id="GO:0005524">
    <property type="term" value="F:ATP binding"/>
    <property type="evidence" value="ECO:0007669"/>
    <property type="project" value="UniProtKB-KW"/>
</dbReference>
<dbReference type="EMBL" id="CAJNOG010000608">
    <property type="protein sequence ID" value="CAF1313539.1"/>
    <property type="molecule type" value="Genomic_DNA"/>
</dbReference>
<feature type="coiled-coil region" evidence="11">
    <location>
        <begin position="37"/>
        <end position="85"/>
    </location>
</feature>
<dbReference type="InterPro" id="IPR050221">
    <property type="entry name" value="26S_Proteasome_ATPase"/>
</dbReference>
<dbReference type="AlphaFoldDB" id="A0A815ERJ4"/>
<dbReference type="InterPro" id="IPR032501">
    <property type="entry name" value="Prot_ATP_ID_OB_2nd"/>
</dbReference>
<dbReference type="PROSITE" id="PS00674">
    <property type="entry name" value="AAA"/>
    <property type="match status" value="1"/>
</dbReference>
<evidence type="ECO:0000256" key="4">
    <source>
        <dbReference type="ARBA" id="ARBA00018274"/>
    </source>
</evidence>
<evidence type="ECO:0000256" key="8">
    <source>
        <dbReference type="ARBA" id="ARBA00022942"/>
    </source>
</evidence>
<evidence type="ECO:0000256" key="7">
    <source>
        <dbReference type="ARBA" id="ARBA00022840"/>
    </source>
</evidence>
<gene>
    <name evidence="13" type="ORF">JYZ213_LOCUS32993</name>
</gene>
<dbReference type="GO" id="GO:0005737">
    <property type="term" value="C:cytoplasm"/>
    <property type="evidence" value="ECO:0007669"/>
    <property type="project" value="UniProtKB-SubCell"/>
</dbReference>
<keyword evidence="7 10" id="KW-0067">ATP-binding</keyword>
<dbReference type="Gene3D" id="1.10.8.60">
    <property type="match status" value="1"/>
</dbReference>
<dbReference type="GO" id="GO:0016887">
    <property type="term" value="F:ATP hydrolysis activity"/>
    <property type="evidence" value="ECO:0007669"/>
    <property type="project" value="InterPro"/>
</dbReference>
<dbReference type="CDD" id="cd19502">
    <property type="entry name" value="RecA-like_PAN_like"/>
    <property type="match status" value="1"/>
</dbReference>
<evidence type="ECO:0000313" key="13">
    <source>
        <dbReference type="EMBL" id="CAF1313539.1"/>
    </source>
</evidence>
<dbReference type="InterPro" id="IPR041569">
    <property type="entry name" value="AAA_lid_3"/>
</dbReference>
<dbReference type="GO" id="GO:0000502">
    <property type="term" value="C:proteasome complex"/>
    <property type="evidence" value="ECO:0007669"/>
    <property type="project" value="UniProtKB-KW"/>
</dbReference>
<dbReference type="Pfam" id="PF00004">
    <property type="entry name" value="AAA"/>
    <property type="match status" value="1"/>
</dbReference>
<evidence type="ECO:0000259" key="12">
    <source>
        <dbReference type="SMART" id="SM00382"/>
    </source>
</evidence>
<evidence type="ECO:0000256" key="3">
    <source>
        <dbReference type="ARBA" id="ARBA00006914"/>
    </source>
</evidence>
<dbReference type="PANTHER" id="PTHR23073">
    <property type="entry name" value="26S PROTEASOME REGULATORY SUBUNIT"/>
    <property type="match status" value="1"/>
</dbReference>
<sequence>MATVIEDMPVVAQKEEDLSRVVQQNYALSSQYESLDTDDYYTKYKKLQRQLEFLEVQEEYVKTELKNLKKEMLHAQEEIKRIQSVPLVIGQFLEAVDQNTGIVGSTTGSNYYVRILSTIDRELLKTGASVALHKHSNALVDILPPESDSSISMLQAGSNYYVRILSTIDRELLKTGASVALHKHSNALVDILPPESDSSISMLQADEKPDVDYADIGGLDLQKQEIREAVELPLTHYELYKLIGIDPPRGVLMYGPPGCGKTMLAKAVARQTTASFIRVVGSEFVQKYLGEGPRMVRDVFRLAKENSPAIIFIDEIDAIATKRFDAQTGADREVQRILLELLNQMDGFDQSVNVKVIMATNRADTLDPALLRPGRLDRKIEFPLPDRRQKRLVFSTVTGRMNLSDEVDLEDYVARPDRISGADINSICQEAGMQAVRENRYIVLAKDFEKAYKNVVKKNEQDFEFYK</sequence>
<keyword evidence="6 10" id="KW-0547">Nucleotide-binding</keyword>
<dbReference type="FunFam" id="1.10.8.60:FF:000018">
    <property type="entry name" value="26S protease regulatory subunit 6B"/>
    <property type="match status" value="1"/>
</dbReference>
<evidence type="ECO:0000256" key="2">
    <source>
        <dbReference type="ARBA" id="ARBA00004496"/>
    </source>
</evidence>
<comment type="subcellular location">
    <subcellularLocation>
        <location evidence="2">Cytoplasm</location>
    </subcellularLocation>
    <subcellularLocation>
        <location evidence="1">Nucleus</location>
    </subcellularLocation>
</comment>
<dbReference type="InterPro" id="IPR003960">
    <property type="entry name" value="ATPase_AAA_CS"/>
</dbReference>
<dbReference type="Pfam" id="PF16450">
    <property type="entry name" value="Prot_ATP_ID_OB_C"/>
    <property type="match status" value="2"/>
</dbReference>
<keyword evidence="8" id="KW-0647">Proteasome</keyword>
<dbReference type="InterPro" id="IPR003593">
    <property type="entry name" value="AAA+_ATPase"/>
</dbReference>
<dbReference type="FunFam" id="2.40.50.140:FF:000046">
    <property type="entry name" value="26S protease regulatory subunit 6B"/>
    <property type="match status" value="1"/>
</dbReference>
<proteinExistence type="inferred from homology"/>
<keyword evidence="11" id="KW-0175">Coiled coil</keyword>